<dbReference type="EMBL" id="LYXU01000003">
    <property type="protein sequence ID" value="OBS21556.1"/>
    <property type="molecule type" value="Genomic_DNA"/>
</dbReference>
<sequence>MILPIPGALPELAKRLPPTKELVQPPSTREARDLLEKATSKYAQHKSKTARAVRRPRHPPNGDLKIIFFLGAVILIAIAVSIFCIVQNKKKDEARKKLEAKKEAARAKAEAAAEAKAQAKAQAAK</sequence>
<evidence type="ECO:0000256" key="2">
    <source>
        <dbReference type="SAM" id="Phobius"/>
    </source>
</evidence>
<dbReference type="AlphaFoldDB" id="A0A1B8AMK2"/>
<reference evidence="3 4" key="1">
    <citation type="submission" date="2016-06" db="EMBL/GenBank/DDBJ databases">
        <title>Living apart together: crosstalk between the core and supernumerary genomes in a fungal plant pathogen.</title>
        <authorList>
            <person name="Vanheule A."/>
            <person name="Audenaert K."/>
            <person name="Warris S."/>
            <person name="Van De Geest H."/>
            <person name="Schijlen E."/>
            <person name="Hofte M."/>
            <person name="De Saeger S."/>
            <person name="Haesaert G."/>
            <person name="Waalwijk C."/>
            <person name="Van Der Lee T."/>
        </authorList>
    </citation>
    <scope>NUCLEOTIDE SEQUENCE [LARGE SCALE GENOMIC DNA]</scope>
    <source>
        <strain evidence="3 4">2516</strain>
    </source>
</reference>
<keyword evidence="4" id="KW-1185">Reference proteome</keyword>
<feature type="coiled-coil region" evidence="1">
    <location>
        <begin position="88"/>
        <end position="122"/>
    </location>
</feature>
<protein>
    <submittedName>
        <fullName evidence="3">Uncharacterized protein</fullName>
    </submittedName>
</protein>
<keyword evidence="2" id="KW-0812">Transmembrane</keyword>
<keyword evidence="2" id="KW-1133">Transmembrane helix</keyword>
<feature type="transmembrane region" description="Helical" evidence="2">
    <location>
        <begin position="66"/>
        <end position="86"/>
    </location>
</feature>
<dbReference type="Proteomes" id="UP000091967">
    <property type="component" value="Unassembled WGS sequence"/>
</dbReference>
<name>A0A1B8AMK2_FUSPO</name>
<keyword evidence="2" id="KW-0472">Membrane</keyword>
<gene>
    <name evidence="3" type="ORF">FPOA_07892</name>
</gene>
<accession>A0A1B8AMK2</accession>
<evidence type="ECO:0000313" key="3">
    <source>
        <dbReference type="EMBL" id="OBS21556.1"/>
    </source>
</evidence>
<evidence type="ECO:0000256" key="1">
    <source>
        <dbReference type="SAM" id="Coils"/>
    </source>
</evidence>
<organism evidence="3 4">
    <name type="scientific">Fusarium poae</name>
    <dbReference type="NCBI Taxonomy" id="36050"/>
    <lineage>
        <taxon>Eukaryota</taxon>
        <taxon>Fungi</taxon>
        <taxon>Dikarya</taxon>
        <taxon>Ascomycota</taxon>
        <taxon>Pezizomycotina</taxon>
        <taxon>Sordariomycetes</taxon>
        <taxon>Hypocreomycetidae</taxon>
        <taxon>Hypocreales</taxon>
        <taxon>Nectriaceae</taxon>
        <taxon>Fusarium</taxon>
    </lineage>
</organism>
<evidence type="ECO:0000313" key="4">
    <source>
        <dbReference type="Proteomes" id="UP000091967"/>
    </source>
</evidence>
<proteinExistence type="predicted"/>
<keyword evidence="1" id="KW-0175">Coiled coil</keyword>
<comment type="caution">
    <text evidence="3">The sequence shown here is derived from an EMBL/GenBank/DDBJ whole genome shotgun (WGS) entry which is preliminary data.</text>
</comment>